<protein>
    <recommendedName>
        <fullName evidence="3">Reverse transcriptase zinc-binding domain-containing protein</fullName>
    </recommendedName>
</protein>
<keyword evidence="2" id="KW-1185">Reference proteome</keyword>
<reference evidence="1 2" key="1">
    <citation type="journal article" date="2012" name="Nat. Biotechnol.">
        <title>Draft genome sequence of pigeonpea (Cajanus cajan), an orphan legume crop of resource-poor farmers.</title>
        <authorList>
            <person name="Varshney R.K."/>
            <person name="Chen W."/>
            <person name="Li Y."/>
            <person name="Bharti A.K."/>
            <person name="Saxena R.K."/>
            <person name="Schlueter J.A."/>
            <person name="Donoghue M.T."/>
            <person name="Azam S."/>
            <person name="Fan G."/>
            <person name="Whaley A.M."/>
            <person name="Farmer A.D."/>
            <person name="Sheridan J."/>
            <person name="Iwata A."/>
            <person name="Tuteja R."/>
            <person name="Penmetsa R.V."/>
            <person name="Wu W."/>
            <person name="Upadhyaya H.D."/>
            <person name="Yang S.P."/>
            <person name="Shah T."/>
            <person name="Saxena K.B."/>
            <person name="Michael T."/>
            <person name="McCombie W.R."/>
            <person name="Yang B."/>
            <person name="Zhang G."/>
            <person name="Yang H."/>
            <person name="Wang J."/>
            <person name="Spillane C."/>
            <person name="Cook D.R."/>
            <person name="May G.D."/>
            <person name="Xu X."/>
            <person name="Jackson S.A."/>
        </authorList>
    </citation>
    <scope>NUCLEOTIDE SEQUENCE [LARGE SCALE GENOMIC DNA]</scope>
    <source>
        <strain evidence="2">cv. Asha</strain>
    </source>
</reference>
<dbReference type="EMBL" id="CM003605">
    <property type="protein sequence ID" value="KYP69250.1"/>
    <property type="molecule type" value="Genomic_DNA"/>
</dbReference>
<dbReference type="Proteomes" id="UP000075243">
    <property type="component" value="Chromosome 3"/>
</dbReference>
<gene>
    <name evidence="1" type="ORF">KK1_008438</name>
</gene>
<evidence type="ECO:0000313" key="2">
    <source>
        <dbReference type="Proteomes" id="UP000075243"/>
    </source>
</evidence>
<name>A0A151TQG0_CAJCA</name>
<dbReference type="AlphaFoldDB" id="A0A151TQG0"/>
<accession>A0A151TQG0</accession>
<sequence>MLGKKIWCLVNDHKSLISQIYKARYYPNGDFLSSSLGHNPSFTWRNMYNAQPLVREGVLVKSREGS</sequence>
<evidence type="ECO:0000313" key="1">
    <source>
        <dbReference type="EMBL" id="KYP69250.1"/>
    </source>
</evidence>
<evidence type="ECO:0008006" key="3">
    <source>
        <dbReference type="Google" id="ProtNLM"/>
    </source>
</evidence>
<dbReference type="Gramene" id="C.cajan_08193.t">
    <property type="protein sequence ID" value="C.cajan_08193.t.cds1"/>
    <property type="gene ID" value="C.cajan_08193"/>
</dbReference>
<organism evidence="1 2">
    <name type="scientific">Cajanus cajan</name>
    <name type="common">Pigeon pea</name>
    <name type="synonym">Cajanus indicus</name>
    <dbReference type="NCBI Taxonomy" id="3821"/>
    <lineage>
        <taxon>Eukaryota</taxon>
        <taxon>Viridiplantae</taxon>
        <taxon>Streptophyta</taxon>
        <taxon>Embryophyta</taxon>
        <taxon>Tracheophyta</taxon>
        <taxon>Spermatophyta</taxon>
        <taxon>Magnoliopsida</taxon>
        <taxon>eudicotyledons</taxon>
        <taxon>Gunneridae</taxon>
        <taxon>Pentapetalae</taxon>
        <taxon>rosids</taxon>
        <taxon>fabids</taxon>
        <taxon>Fabales</taxon>
        <taxon>Fabaceae</taxon>
        <taxon>Papilionoideae</taxon>
        <taxon>50 kb inversion clade</taxon>
        <taxon>NPAAA clade</taxon>
        <taxon>indigoferoid/millettioid clade</taxon>
        <taxon>Phaseoleae</taxon>
        <taxon>Cajanus</taxon>
    </lineage>
</organism>
<proteinExistence type="predicted"/>